<keyword evidence="3" id="KW-0805">Transcription regulation</keyword>
<sequence>MLEQIQMLQARIEELQRLHDGGEMMTPQILLHQPYPRSNSESSSSPTCEPTFPSPTAWVQEPPMNLIATLSVPSSFNGMLPTKPGAESIFFWLDARAFRSTTLLPLPFGHPERPSRTLLSTVYLWGCVISPRNSSGPYSEDGFLDSALKTLPQDIADFALLPHLVLQTIQAEVLLSYYFLHSARPVEGRYHSATAVCLALDAGLHVLWSPIQPRAKVYPPFPLVQPILPLVVDTERVNGFWAVWILNAYWVAVQGTPSAIPSGLPVDTPWPGSARGGATIFSFLNAQDQEALAPVARLAKASTLLEHIIAFADRTTGAPEPVVFASFANRLKTFHSNLPPLPGDMILRITHALTDLAIVRLHAPYASTSEVIWFQCLAAAGRIVASLGEVTDSTHPMLV</sequence>
<reference evidence="7" key="1">
    <citation type="submission" date="2023-03" db="EMBL/GenBank/DDBJ databases">
        <title>Massive genome expansion in bonnet fungi (Mycena s.s.) driven by repeated elements and novel gene families across ecological guilds.</title>
        <authorList>
            <consortium name="Lawrence Berkeley National Laboratory"/>
            <person name="Harder C.B."/>
            <person name="Miyauchi S."/>
            <person name="Viragh M."/>
            <person name="Kuo A."/>
            <person name="Thoen E."/>
            <person name="Andreopoulos B."/>
            <person name="Lu D."/>
            <person name="Skrede I."/>
            <person name="Drula E."/>
            <person name="Henrissat B."/>
            <person name="Morin E."/>
            <person name="Kohler A."/>
            <person name="Barry K."/>
            <person name="LaButti K."/>
            <person name="Morin E."/>
            <person name="Salamov A."/>
            <person name="Lipzen A."/>
            <person name="Mereny Z."/>
            <person name="Hegedus B."/>
            <person name="Baldrian P."/>
            <person name="Stursova M."/>
            <person name="Weitz H."/>
            <person name="Taylor A."/>
            <person name="Grigoriev I.V."/>
            <person name="Nagy L.G."/>
            <person name="Martin F."/>
            <person name="Kauserud H."/>
        </authorList>
    </citation>
    <scope>NUCLEOTIDE SEQUENCE</scope>
    <source>
        <strain evidence="7">CBHHK067</strain>
    </source>
</reference>
<comment type="caution">
    <text evidence="7">The sequence shown here is derived from an EMBL/GenBank/DDBJ whole genome shotgun (WGS) entry which is preliminary data.</text>
</comment>
<evidence type="ECO:0000256" key="1">
    <source>
        <dbReference type="ARBA" id="ARBA00004123"/>
    </source>
</evidence>
<evidence type="ECO:0000313" key="8">
    <source>
        <dbReference type="Proteomes" id="UP001221757"/>
    </source>
</evidence>
<evidence type="ECO:0000256" key="5">
    <source>
        <dbReference type="ARBA" id="ARBA00023242"/>
    </source>
</evidence>
<accession>A0AAD7CS91</accession>
<keyword evidence="5" id="KW-0539">Nucleus</keyword>
<evidence type="ECO:0000256" key="4">
    <source>
        <dbReference type="ARBA" id="ARBA00023163"/>
    </source>
</evidence>
<dbReference type="GO" id="GO:0046872">
    <property type="term" value="F:metal ion binding"/>
    <property type="evidence" value="ECO:0007669"/>
    <property type="project" value="UniProtKB-KW"/>
</dbReference>
<evidence type="ECO:0008006" key="9">
    <source>
        <dbReference type="Google" id="ProtNLM"/>
    </source>
</evidence>
<dbReference type="EMBL" id="JARKIE010000267">
    <property type="protein sequence ID" value="KAJ7659828.1"/>
    <property type="molecule type" value="Genomic_DNA"/>
</dbReference>
<gene>
    <name evidence="7" type="ORF">B0H17DRAFT_1145216</name>
</gene>
<feature type="non-terminal residue" evidence="7">
    <location>
        <position position="1"/>
    </location>
</feature>
<feature type="region of interest" description="Disordered" evidence="6">
    <location>
        <begin position="34"/>
        <end position="55"/>
    </location>
</feature>
<dbReference type="InterPro" id="IPR050815">
    <property type="entry name" value="TF_fung"/>
</dbReference>
<evidence type="ECO:0000313" key="7">
    <source>
        <dbReference type="EMBL" id="KAJ7659828.1"/>
    </source>
</evidence>
<evidence type="ECO:0000256" key="6">
    <source>
        <dbReference type="SAM" id="MobiDB-lite"/>
    </source>
</evidence>
<dbReference type="AlphaFoldDB" id="A0AAD7CS91"/>
<keyword evidence="8" id="KW-1185">Reference proteome</keyword>
<proteinExistence type="predicted"/>
<protein>
    <recommendedName>
        <fullName evidence="9">Transcription factor domain-containing protein</fullName>
    </recommendedName>
</protein>
<dbReference type="CDD" id="cd12148">
    <property type="entry name" value="fungal_TF_MHR"/>
    <property type="match status" value="1"/>
</dbReference>
<evidence type="ECO:0000256" key="3">
    <source>
        <dbReference type="ARBA" id="ARBA00023015"/>
    </source>
</evidence>
<dbReference type="PANTHER" id="PTHR47338:SF29">
    <property type="entry name" value="ZN(2)-C6 FUNGAL-TYPE DOMAIN-CONTAINING PROTEIN"/>
    <property type="match status" value="1"/>
</dbReference>
<comment type="subcellular location">
    <subcellularLocation>
        <location evidence="1">Nucleus</location>
    </subcellularLocation>
</comment>
<keyword evidence="4" id="KW-0804">Transcription</keyword>
<dbReference type="Proteomes" id="UP001221757">
    <property type="component" value="Unassembled WGS sequence"/>
</dbReference>
<dbReference type="GO" id="GO:0005634">
    <property type="term" value="C:nucleus"/>
    <property type="evidence" value="ECO:0007669"/>
    <property type="project" value="UniProtKB-SubCell"/>
</dbReference>
<name>A0AAD7CS91_MYCRO</name>
<organism evidence="7 8">
    <name type="scientific">Mycena rosella</name>
    <name type="common">Pink bonnet</name>
    <name type="synonym">Agaricus rosellus</name>
    <dbReference type="NCBI Taxonomy" id="1033263"/>
    <lineage>
        <taxon>Eukaryota</taxon>
        <taxon>Fungi</taxon>
        <taxon>Dikarya</taxon>
        <taxon>Basidiomycota</taxon>
        <taxon>Agaricomycotina</taxon>
        <taxon>Agaricomycetes</taxon>
        <taxon>Agaricomycetidae</taxon>
        <taxon>Agaricales</taxon>
        <taxon>Marasmiineae</taxon>
        <taxon>Mycenaceae</taxon>
        <taxon>Mycena</taxon>
    </lineage>
</organism>
<dbReference type="PANTHER" id="PTHR47338">
    <property type="entry name" value="ZN(II)2CYS6 TRANSCRIPTION FACTOR (EUROFUNG)-RELATED"/>
    <property type="match status" value="1"/>
</dbReference>
<dbReference type="GO" id="GO:0000981">
    <property type="term" value="F:DNA-binding transcription factor activity, RNA polymerase II-specific"/>
    <property type="evidence" value="ECO:0007669"/>
    <property type="project" value="InterPro"/>
</dbReference>
<keyword evidence="2" id="KW-0479">Metal-binding</keyword>
<evidence type="ECO:0000256" key="2">
    <source>
        <dbReference type="ARBA" id="ARBA00022723"/>
    </source>
</evidence>